<accession>A0AA86N2I4</accession>
<name>A0AA86N2I4_9BACT</name>
<evidence type="ECO:0000313" key="2">
    <source>
        <dbReference type="EMBL" id="CAI4033535.1"/>
    </source>
</evidence>
<dbReference type="EMBL" id="OX365700">
    <property type="protein sequence ID" value="CAI4033535.1"/>
    <property type="molecule type" value="Genomic_DNA"/>
</dbReference>
<organism evidence="2 3">
    <name type="scientific">Nitrospira tepida</name>
    <dbReference type="NCBI Taxonomy" id="2973512"/>
    <lineage>
        <taxon>Bacteria</taxon>
        <taxon>Pseudomonadati</taxon>
        <taxon>Nitrospirota</taxon>
        <taxon>Nitrospiria</taxon>
        <taxon>Nitrospirales</taxon>
        <taxon>Nitrospiraceae</taxon>
        <taxon>Nitrospira</taxon>
    </lineage>
</organism>
<dbReference type="KEGG" id="nti:DNFV4_03974"/>
<reference evidence="2" key="1">
    <citation type="submission" date="2022-10" db="EMBL/GenBank/DDBJ databases">
        <authorList>
            <person name="Koch H."/>
        </authorList>
    </citation>
    <scope>NUCLEOTIDE SEQUENCE</scope>
    <source>
        <strain evidence="2">DNF</strain>
    </source>
</reference>
<evidence type="ECO:0000313" key="3">
    <source>
        <dbReference type="Proteomes" id="UP001179121"/>
    </source>
</evidence>
<feature type="region of interest" description="Disordered" evidence="1">
    <location>
        <begin position="98"/>
        <end position="131"/>
    </location>
</feature>
<keyword evidence="3" id="KW-1185">Reference proteome</keyword>
<evidence type="ECO:0000256" key="1">
    <source>
        <dbReference type="SAM" id="MobiDB-lite"/>
    </source>
</evidence>
<sequence length="131" mass="14759">MPRLDVNRPEMEDLQFVLFVTALCTSELPTLNIPEALRREIFDRCWALVHEGPPPTTQQERVLDLRWGTEVTLDALVETIRTMLAEAGITTLIWDHPASEPRLSSSPGAQPLIDRLKEWEPPPPGPKPSNS</sequence>
<proteinExistence type="predicted"/>
<dbReference type="AlphaFoldDB" id="A0AA86N2I4"/>
<gene>
    <name evidence="2" type="ORF">DNFV4_03974</name>
</gene>
<feature type="compositionally biased region" description="Pro residues" evidence="1">
    <location>
        <begin position="121"/>
        <end position="131"/>
    </location>
</feature>
<dbReference type="Proteomes" id="UP001179121">
    <property type="component" value="Chromosome"/>
</dbReference>
<dbReference type="RefSeq" id="WP_289270831.1">
    <property type="nucleotide sequence ID" value="NZ_OX365700.1"/>
</dbReference>
<protein>
    <submittedName>
        <fullName evidence="2">Uncharacterized protein</fullName>
    </submittedName>
</protein>